<dbReference type="AlphaFoldDB" id="A0A699YBR7"/>
<proteinExistence type="predicted"/>
<dbReference type="Proteomes" id="UP000485058">
    <property type="component" value="Unassembled WGS sequence"/>
</dbReference>
<gene>
    <name evidence="1" type="ORF">HaLaN_01486</name>
</gene>
<organism evidence="1 2">
    <name type="scientific">Haematococcus lacustris</name>
    <name type="common">Green alga</name>
    <name type="synonym">Haematococcus pluvialis</name>
    <dbReference type="NCBI Taxonomy" id="44745"/>
    <lineage>
        <taxon>Eukaryota</taxon>
        <taxon>Viridiplantae</taxon>
        <taxon>Chlorophyta</taxon>
        <taxon>core chlorophytes</taxon>
        <taxon>Chlorophyceae</taxon>
        <taxon>CS clade</taxon>
        <taxon>Chlamydomonadales</taxon>
        <taxon>Haematococcaceae</taxon>
        <taxon>Haematococcus</taxon>
    </lineage>
</organism>
<name>A0A699YBR7_HAELA</name>
<feature type="non-terminal residue" evidence="1">
    <location>
        <position position="92"/>
    </location>
</feature>
<evidence type="ECO:0000313" key="2">
    <source>
        <dbReference type="Proteomes" id="UP000485058"/>
    </source>
</evidence>
<reference evidence="1 2" key="1">
    <citation type="submission" date="2020-02" db="EMBL/GenBank/DDBJ databases">
        <title>Draft genome sequence of Haematococcus lacustris strain NIES-144.</title>
        <authorList>
            <person name="Morimoto D."/>
            <person name="Nakagawa S."/>
            <person name="Yoshida T."/>
            <person name="Sawayama S."/>
        </authorList>
    </citation>
    <scope>NUCLEOTIDE SEQUENCE [LARGE SCALE GENOMIC DNA]</scope>
    <source>
        <strain evidence="1 2">NIES-144</strain>
    </source>
</reference>
<feature type="non-terminal residue" evidence="1">
    <location>
        <position position="1"/>
    </location>
</feature>
<keyword evidence="2" id="KW-1185">Reference proteome</keyword>
<sequence>AVTWPWWLRRAPCGHCAASWQSWRLRPRLPATASRDFGRLLRMERQMLLRSFSWNPSLRRTWPRHCLSLSRQHACKRTSTGHSARSMGRAVR</sequence>
<comment type="caution">
    <text evidence="1">The sequence shown here is derived from an EMBL/GenBank/DDBJ whole genome shotgun (WGS) entry which is preliminary data.</text>
</comment>
<accession>A0A699YBR7</accession>
<protein>
    <submittedName>
        <fullName evidence="1">Uncharacterized protein</fullName>
    </submittedName>
</protein>
<evidence type="ECO:0000313" key="1">
    <source>
        <dbReference type="EMBL" id="GFH06791.1"/>
    </source>
</evidence>
<dbReference type="EMBL" id="BLLF01000056">
    <property type="protein sequence ID" value="GFH06791.1"/>
    <property type="molecule type" value="Genomic_DNA"/>
</dbReference>